<dbReference type="RefSeq" id="WP_179816969.1">
    <property type="nucleotide sequence ID" value="NZ_JACBZD010000002.1"/>
</dbReference>
<dbReference type="Pfam" id="PF12229">
    <property type="entry name" value="PG_binding_4"/>
    <property type="match status" value="2"/>
</dbReference>
<sequence>MASDTAASGGTDGGAGGGSPEREMPRTETTVTTRISIKIPGSRPIPPVVLRTSLGSAEDEDGTEGAPAAPEATGASATADPHGRPAGPAASQDAPAPQDGTGNPWFAPHSLAAAPAAQVPGGPVPGGPLRGAQVPGPESAPGGPDARPHPEPAGPLAATLTEPVPVPGPRAAEGAFPPPADPTAGPPAGEPLQHAAGRPHGGPVGEPFAQPHHAPHPGPAAEPFGHAAEDPPTRQLRRVDPPPAGHRLGAGDQPPFPPAPGAGPEATGGGESAVRVTGPLFADEPGPDGLGDPGQPSPAGGLPGPREPEPYHSGPDPYGADALGPDAFGHDPAGPGPLRPDPAEPVPAATAAGEDSTTGYRSSRRRQRSARRRGAWAIAAAVVVGVAGALYGVGLLIDGADVPRNTTVLGTDIGGRDRAAAAEALEEGLRERATAAIPVRVGEEELSFDPMAGGLSVDVEATLDRAAARSYAPQDVIGSLFGAGREVAPVVRADDSALNAEVAALAAETDVPLREGRVVFTDGVTTPQPGETGRMLDQPAAAELIRDAYLTGAADRPVVLPLEVVEPKVTEEEMLRATSSFGTTAMSGLVTLEAGGITIDFSPRTLGTFLTMEADDEGILRPTIDTEKLAETYGGVFDSIGDPPKPASFEAHEDGSVSVVPSEPGRGVTGEAAAAAMLPALTRTDDRVGHIELGEKQPDFTTEDAEALGIREVISSATTEYPYAEYRLTNIHRAADLIDGSIVMPGEVWSLNETVGERTAENGFVKGTIINGGRLAEDYGGGVSQVATTMWTAVFYGGLKDVQHKAHSFWLPRYEPGLEATVAWPSLDNQWENDSGHPVYVQASYTDSTVTITLLGTRKYDEIRAESSPRTNIVEPERRYDESEECVPQEPSEGFDITVTRVFVQDGREVAREPFFTSYDPADHIICGPDPAKQEEEQETAEGEEEGSQSPAPEQSPAGDPADESGESGAAAGDPAGEPADQAAPPAREATG</sequence>
<evidence type="ECO:0000256" key="2">
    <source>
        <dbReference type="SAM" id="Phobius"/>
    </source>
</evidence>
<reference evidence="4 5" key="1">
    <citation type="submission" date="2020-07" db="EMBL/GenBank/DDBJ databases">
        <title>Sequencing the genomes of 1000 actinobacteria strains.</title>
        <authorList>
            <person name="Klenk H.-P."/>
        </authorList>
    </citation>
    <scope>NUCLEOTIDE SEQUENCE [LARGE SCALE GENOMIC DNA]</scope>
    <source>
        <strain evidence="4 5">DSM 42178</strain>
    </source>
</reference>
<feature type="transmembrane region" description="Helical" evidence="2">
    <location>
        <begin position="374"/>
        <end position="397"/>
    </location>
</feature>
<keyword evidence="2" id="KW-0812">Transmembrane</keyword>
<dbReference type="InterPro" id="IPR007391">
    <property type="entry name" value="Vancomycin_resist_VanW"/>
</dbReference>
<proteinExistence type="predicted"/>
<feature type="domain" description="YoaR-like putative peptidoglycan binding" evidence="3">
    <location>
        <begin position="620"/>
        <end position="683"/>
    </location>
</feature>
<evidence type="ECO:0000313" key="5">
    <source>
        <dbReference type="Proteomes" id="UP000567795"/>
    </source>
</evidence>
<organism evidence="4 5">
    <name type="scientific">Allostreptomyces psammosilenae</name>
    <dbReference type="NCBI Taxonomy" id="1892865"/>
    <lineage>
        <taxon>Bacteria</taxon>
        <taxon>Bacillati</taxon>
        <taxon>Actinomycetota</taxon>
        <taxon>Actinomycetes</taxon>
        <taxon>Kitasatosporales</taxon>
        <taxon>Streptomycetaceae</taxon>
        <taxon>Allostreptomyces</taxon>
    </lineage>
</organism>
<feature type="region of interest" description="Disordered" evidence="1">
    <location>
        <begin position="1"/>
        <end position="367"/>
    </location>
</feature>
<protein>
    <submittedName>
        <fullName evidence="4">Vancomycin resistance protein YoaR</fullName>
    </submittedName>
</protein>
<gene>
    <name evidence="4" type="ORF">FHU37_005109</name>
</gene>
<evidence type="ECO:0000313" key="4">
    <source>
        <dbReference type="EMBL" id="NYI08080.1"/>
    </source>
</evidence>
<dbReference type="InterPro" id="IPR022029">
    <property type="entry name" value="YoaR-like_PG-bd"/>
</dbReference>
<keyword evidence="2" id="KW-0472">Membrane</keyword>
<dbReference type="Proteomes" id="UP000567795">
    <property type="component" value="Unassembled WGS sequence"/>
</dbReference>
<dbReference type="InterPro" id="IPR052913">
    <property type="entry name" value="Glycopeptide_resist_protein"/>
</dbReference>
<dbReference type="PANTHER" id="PTHR35788:SF1">
    <property type="entry name" value="EXPORTED PROTEIN"/>
    <property type="match status" value="1"/>
</dbReference>
<feature type="compositionally biased region" description="Gly residues" evidence="1">
    <location>
        <begin position="10"/>
        <end position="19"/>
    </location>
</feature>
<evidence type="ECO:0000259" key="3">
    <source>
        <dbReference type="Pfam" id="PF12229"/>
    </source>
</evidence>
<feature type="compositionally biased region" description="Pro residues" evidence="1">
    <location>
        <begin position="176"/>
        <end position="189"/>
    </location>
</feature>
<feature type="compositionally biased region" description="Low complexity" evidence="1">
    <location>
        <begin position="967"/>
        <end position="992"/>
    </location>
</feature>
<dbReference type="PANTHER" id="PTHR35788">
    <property type="entry name" value="EXPORTED PROTEIN-RELATED"/>
    <property type="match status" value="1"/>
</dbReference>
<feature type="compositionally biased region" description="Low complexity" evidence="1">
    <location>
        <begin position="111"/>
        <end position="121"/>
    </location>
</feature>
<feature type="compositionally biased region" description="Pro residues" evidence="1">
    <location>
        <begin position="334"/>
        <end position="345"/>
    </location>
</feature>
<feature type="compositionally biased region" description="Basic and acidic residues" evidence="1">
    <location>
        <begin position="227"/>
        <end position="240"/>
    </location>
</feature>
<name>A0A853A3N1_9ACTN</name>
<feature type="domain" description="YoaR-like putative peptidoglycan binding" evidence="3">
    <location>
        <begin position="454"/>
        <end position="552"/>
    </location>
</feature>
<feature type="region of interest" description="Disordered" evidence="1">
    <location>
        <begin position="914"/>
        <end position="992"/>
    </location>
</feature>
<dbReference type="EMBL" id="JACBZD010000002">
    <property type="protein sequence ID" value="NYI08080.1"/>
    <property type="molecule type" value="Genomic_DNA"/>
</dbReference>
<dbReference type="Pfam" id="PF04294">
    <property type="entry name" value="VanW"/>
    <property type="match status" value="1"/>
</dbReference>
<dbReference type="AlphaFoldDB" id="A0A853A3N1"/>
<feature type="compositionally biased region" description="Low complexity" evidence="1">
    <location>
        <begin position="64"/>
        <end position="100"/>
    </location>
</feature>
<keyword evidence="2" id="KW-1133">Transmembrane helix</keyword>
<feature type="region of interest" description="Disordered" evidence="1">
    <location>
        <begin position="866"/>
        <end position="890"/>
    </location>
</feature>
<evidence type="ECO:0000256" key="1">
    <source>
        <dbReference type="SAM" id="MobiDB-lite"/>
    </source>
</evidence>
<accession>A0A853A3N1</accession>
<comment type="caution">
    <text evidence="4">The sequence shown here is derived from an EMBL/GenBank/DDBJ whole genome shotgun (WGS) entry which is preliminary data.</text>
</comment>
<keyword evidence="5" id="KW-1185">Reference proteome</keyword>
<feature type="compositionally biased region" description="Acidic residues" evidence="1">
    <location>
        <begin position="936"/>
        <end position="947"/>
    </location>
</feature>